<dbReference type="Gene3D" id="3.40.50.1000">
    <property type="entry name" value="HAD superfamily/HAD-like"/>
    <property type="match status" value="1"/>
</dbReference>
<dbReference type="AlphaFoldDB" id="A0A2Z4GAK8"/>
<dbReference type="PANTHER" id="PTHR21485">
    <property type="entry name" value="HAD SUPERFAMILY MEMBERS CMAS AND KDSC"/>
    <property type="match status" value="1"/>
</dbReference>
<keyword evidence="9" id="KW-1185">Reference proteome</keyword>
<comment type="similarity">
    <text evidence="2">Belongs to the KdsC family.</text>
</comment>
<organism evidence="8 9">
    <name type="scientific">Arcticibacterium luteifluviistationis</name>
    <dbReference type="NCBI Taxonomy" id="1784714"/>
    <lineage>
        <taxon>Bacteria</taxon>
        <taxon>Pseudomonadati</taxon>
        <taxon>Bacteroidota</taxon>
        <taxon>Cytophagia</taxon>
        <taxon>Cytophagales</taxon>
        <taxon>Leadbetterellaceae</taxon>
        <taxon>Arcticibacterium</taxon>
    </lineage>
</organism>
<keyword evidence="4 7" id="KW-0479">Metal-binding</keyword>
<evidence type="ECO:0000256" key="2">
    <source>
        <dbReference type="ARBA" id="ARBA00005893"/>
    </source>
</evidence>
<feature type="binding site" evidence="7">
    <location>
        <position position="18"/>
    </location>
    <ligand>
        <name>Mg(2+)</name>
        <dbReference type="ChEBI" id="CHEBI:18420"/>
    </ligand>
</feature>
<dbReference type="EMBL" id="CP029480">
    <property type="protein sequence ID" value="AWV98108.1"/>
    <property type="molecule type" value="Genomic_DNA"/>
</dbReference>
<comment type="cofactor">
    <cofactor evidence="1 7">
        <name>Mg(2+)</name>
        <dbReference type="ChEBI" id="CHEBI:18420"/>
    </cofactor>
</comment>
<evidence type="ECO:0000256" key="3">
    <source>
        <dbReference type="ARBA" id="ARBA00011881"/>
    </source>
</evidence>
<evidence type="ECO:0000256" key="5">
    <source>
        <dbReference type="ARBA" id="ARBA00022801"/>
    </source>
</evidence>
<dbReference type="RefSeq" id="WP_111371210.1">
    <property type="nucleotide sequence ID" value="NZ_CP029480.1"/>
</dbReference>
<reference evidence="8 9" key="1">
    <citation type="submission" date="2018-05" db="EMBL/GenBank/DDBJ databases">
        <title>Complete genome sequence of Arcticibacterium luteifluviistationis SM1504T, a cytophagaceae bacterium isolated from Arctic surface seawater.</title>
        <authorList>
            <person name="Li Y."/>
            <person name="Qin Q.-L."/>
        </authorList>
    </citation>
    <scope>NUCLEOTIDE SEQUENCE [LARGE SCALE GENOMIC DNA]</scope>
    <source>
        <strain evidence="8 9">SM1504</strain>
    </source>
</reference>
<dbReference type="SFLD" id="SFLDG01136">
    <property type="entry name" value="C1.6:_Phosphoserine_Phosphatas"/>
    <property type="match status" value="1"/>
</dbReference>
<feature type="binding site" evidence="7">
    <location>
        <position position="20"/>
    </location>
    <ligand>
        <name>substrate</name>
    </ligand>
</feature>
<dbReference type="KEGG" id="als:DJ013_07950"/>
<dbReference type="SFLD" id="SFLDS00003">
    <property type="entry name" value="Haloacid_Dehalogenase"/>
    <property type="match status" value="1"/>
</dbReference>
<keyword evidence="6 7" id="KW-0460">Magnesium</keyword>
<dbReference type="NCBIfam" id="TIGR01670">
    <property type="entry name" value="KdsC-phosphatas"/>
    <property type="match status" value="1"/>
</dbReference>
<evidence type="ECO:0000313" key="8">
    <source>
        <dbReference type="EMBL" id="AWV98108.1"/>
    </source>
</evidence>
<accession>A0A2Z4GAK8</accession>
<dbReference type="PANTHER" id="PTHR21485:SF3">
    <property type="entry name" value="N-ACYLNEURAMINATE CYTIDYLYLTRANSFERASE"/>
    <property type="match status" value="1"/>
</dbReference>
<evidence type="ECO:0000256" key="1">
    <source>
        <dbReference type="ARBA" id="ARBA00001946"/>
    </source>
</evidence>
<dbReference type="InterPro" id="IPR023214">
    <property type="entry name" value="HAD_sf"/>
</dbReference>
<evidence type="ECO:0000256" key="4">
    <source>
        <dbReference type="ARBA" id="ARBA00022723"/>
    </source>
</evidence>
<gene>
    <name evidence="8" type="ORF">DJ013_07950</name>
</gene>
<proteinExistence type="inferred from homology"/>
<dbReference type="InterPro" id="IPR010023">
    <property type="entry name" value="KdsC_fam"/>
</dbReference>
<protein>
    <submittedName>
        <fullName evidence="8">3-deoxy-D-manno-octulosonate 8-phosphate phosphatase</fullName>
    </submittedName>
</protein>
<dbReference type="GO" id="GO:0016788">
    <property type="term" value="F:hydrolase activity, acting on ester bonds"/>
    <property type="evidence" value="ECO:0007669"/>
    <property type="project" value="InterPro"/>
</dbReference>
<dbReference type="InterPro" id="IPR036412">
    <property type="entry name" value="HAD-like_sf"/>
</dbReference>
<dbReference type="Pfam" id="PF08282">
    <property type="entry name" value="Hydrolase_3"/>
    <property type="match status" value="1"/>
</dbReference>
<name>A0A2Z4GAK8_9BACT</name>
<dbReference type="GO" id="GO:0046872">
    <property type="term" value="F:metal ion binding"/>
    <property type="evidence" value="ECO:0007669"/>
    <property type="project" value="UniProtKB-KW"/>
</dbReference>
<evidence type="ECO:0000256" key="6">
    <source>
        <dbReference type="ARBA" id="ARBA00022842"/>
    </source>
</evidence>
<evidence type="ECO:0000313" key="9">
    <source>
        <dbReference type="Proteomes" id="UP000249873"/>
    </source>
</evidence>
<dbReference type="SFLD" id="SFLDG01138">
    <property type="entry name" value="C1.6.2:_Deoxy-d-mannose-octulo"/>
    <property type="match status" value="1"/>
</dbReference>
<dbReference type="InterPro" id="IPR050793">
    <property type="entry name" value="CMP-NeuNAc_synthase"/>
</dbReference>
<feature type="binding site" evidence="7">
    <location>
        <position position="112"/>
    </location>
    <ligand>
        <name>Mg(2+)</name>
        <dbReference type="ChEBI" id="CHEBI:18420"/>
    </ligand>
</feature>
<evidence type="ECO:0000256" key="7">
    <source>
        <dbReference type="PIRSR" id="PIRSR006118-2"/>
    </source>
</evidence>
<dbReference type="Proteomes" id="UP000249873">
    <property type="component" value="Chromosome"/>
</dbReference>
<sequence>MDIKLRSKLSKIKTFVFDVDGVFTDGRLIVTDLGVDRVFNVRDGYAVAMAIKAGYKTAVISGGKQDNIKTRLGGLGIHEIHLSVSTDGKLAVFENLLKEWNISAEEVLYIGDDIPDLLLMKNTKVFKACPADAEPEVKEVADYISPVNGGAGVVRDVIKLVMKEQDKWMKVF</sequence>
<comment type="subunit">
    <text evidence="3">Homotetramer.</text>
</comment>
<dbReference type="SUPFAM" id="SSF56784">
    <property type="entry name" value="HAD-like"/>
    <property type="match status" value="1"/>
</dbReference>
<dbReference type="OrthoDB" id="9805604at2"/>
<dbReference type="PIRSF" id="PIRSF006118">
    <property type="entry name" value="KDO8-P_Ptase"/>
    <property type="match status" value="1"/>
</dbReference>
<keyword evidence="5" id="KW-0378">Hydrolase</keyword>
<dbReference type="GO" id="GO:0008781">
    <property type="term" value="F:N-acylneuraminate cytidylyltransferase activity"/>
    <property type="evidence" value="ECO:0007669"/>
    <property type="project" value="TreeGrafter"/>
</dbReference>